<evidence type="ECO:0000313" key="7">
    <source>
        <dbReference type="EMBL" id="MCS0659038.1"/>
    </source>
</evidence>
<keyword evidence="4 5" id="KW-0472">Membrane</keyword>
<dbReference type="Pfam" id="PF04932">
    <property type="entry name" value="Wzy_C"/>
    <property type="match status" value="1"/>
</dbReference>
<evidence type="ECO:0000256" key="1">
    <source>
        <dbReference type="ARBA" id="ARBA00004141"/>
    </source>
</evidence>
<name>A0ABT2CYJ1_9BURK</name>
<feature type="transmembrane region" description="Helical" evidence="5">
    <location>
        <begin position="384"/>
        <end position="406"/>
    </location>
</feature>
<comment type="caution">
    <text evidence="7">The sequence shown here is derived from an EMBL/GenBank/DDBJ whole genome shotgun (WGS) entry which is preliminary data.</text>
</comment>
<feature type="transmembrane region" description="Helical" evidence="5">
    <location>
        <begin position="450"/>
        <end position="469"/>
    </location>
</feature>
<comment type="subcellular location">
    <subcellularLocation>
        <location evidence="1">Membrane</location>
        <topology evidence="1">Multi-pass membrane protein</topology>
    </subcellularLocation>
</comment>
<feature type="transmembrane region" description="Helical" evidence="5">
    <location>
        <begin position="12"/>
        <end position="31"/>
    </location>
</feature>
<feature type="transmembrane region" description="Helical" evidence="5">
    <location>
        <begin position="139"/>
        <end position="157"/>
    </location>
</feature>
<evidence type="ECO:0000256" key="4">
    <source>
        <dbReference type="ARBA" id="ARBA00023136"/>
    </source>
</evidence>
<accession>A0ABT2CYJ1</accession>
<protein>
    <submittedName>
        <fullName evidence="7">O-antigen ligase family protein</fullName>
    </submittedName>
</protein>
<feature type="transmembrane region" description="Helical" evidence="5">
    <location>
        <begin position="38"/>
        <end position="62"/>
    </location>
</feature>
<evidence type="ECO:0000259" key="6">
    <source>
        <dbReference type="Pfam" id="PF04932"/>
    </source>
</evidence>
<evidence type="ECO:0000256" key="3">
    <source>
        <dbReference type="ARBA" id="ARBA00022989"/>
    </source>
</evidence>
<dbReference type="InterPro" id="IPR007016">
    <property type="entry name" value="O-antigen_ligase-rel_domated"/>
</dbReference>
<organism evidence="7 8">
    <name type="scientific">Massilia terrae</name>
    <dbReference type="NCBI Taxonomy" id="1811224"/>
    <lineage>
        <taxon>Bacteria</taxon>
        <taxon>Pseudomonadati</taxon>
        <taxon>Pseudomonadota</taxon>
        <taxon>Betaproteobacteria</taxon>
        <taxon>Burkholderiales</taxon>
        <taxon>Oxalobacteraceae</taxon>
        <taxon>Telluria group</taxon>
        <taxon>Massilia</taxon>
    </lineage>
</organism>
<keyword evidence="7" id="KW-0436">Ligase</keyword>
<feature type="transmembrane region" description="Helical" evidence="5">
    <location>
        <begin position="106"/>
        <end position="127"/>
    </location>
</feature>
<dbReference type="PANTHER" id="PTHR37422:SF13">
    <property type="entry name" value="LIPOPOLYSACCHARIDE BIOSYNTHESIS PROTEIN PA4999-RELATED"/>
    <property type="match status" value="1"/>
</dbReference>
<keyword evidence="3 5" id="KW-1133">Transmembrane helix</keyword>
<proteinExistence type="predicted"/>
<keyword evidence="2 5" id="KW-0812">Transmembrane</keyword>
<feature type="domain" description="O-antigen ligase-related" evidence="6">
    <location>
        <begin position="249"/>
        <end position="396"/>
    </location>
</feature>
<feature type="transmembrane region" description="Helical" evidence="5">
    <location>
        <begin position="74"/>
        <end position="94"/>
    </location>
</feature>
<feature type="transmembrane region" description="Helical" evidence="5">
    <location>
        <begin position="287"/>
        <end position="303"/>
    </location>
</feature>
<feature type="transmembrane region" description="Helical" evidence="5">
    <location>
        <begin position="264"/>
        <end position="280"/>
    </location>
</feature>
<gene>
    <name evidence="7" type="ORF">NX778_13290</name>
</gene>
<evidence type="ECO:0000256" key="5">
    <source>
        <dbReference type="SAM" id="Phobius"/>
    </source>
</evidence>
<feature type="transmembrane region" description="Helical" evidence="5">
    <location>
        <begin position="418"/>
        <end position="438"/>
    </location>
</feature>
<sequence>MMETLLIWMYQALPWMVVALLSLMAVAGIGIGAVWPRFLLYGYLAIFFWMNSTSYGSLAVWATGGVYTRGSGVLLFPLVQWALLAFWLCARLSASYRHWQAPACNLRPWFWGWFLLLCAHLAAASFLNVTMKDALAPSGFSNLVWMGILVSVMLLSFRTRAHAVELGRFIMLAGLGRACFGLARWAFLGGDPNNIYANMNDIHIKLTFFDINDGMVCTAAFAVAAVSLFQVNKRKQGGFWWLAEWATLGATTLCVVLSYRRSAWIGFVLAGLIVMMRFPLKRRIQLAVLGTPVVGAGLLYAGMRRLGQTKGAGHGLSSLVYDMESKRIGPESDRVIELKLALADFLSKPFTGIGSWGRYTGYQMISWQEGPDGGKFLHSGVLHIALKTGLPGLALLAGTIAAFVLGARRAFRTLPPELLPLATAGACGLVFMLPDLLVGTPIPQVRTTQMLAICMALPYVGLGVAHLPATEAAPSARRLNLVPAT</sequence>
<dbReference type="RefSeq" id="WP_258812231.1">
    <property type="nucleotide sequence ID" value="NZ_JANUGU010000004.1"/>
</dbReference>
<reference evidence="7 8" key="1">
    <citation type="submission" date="2022-08" db="EMBL/GenBank/DDBJ databases">
        <title>Reclassification of Massilia species as members of the genera Telluria, Duganella, Pseudoduganella, Mokoshia gen. nov. and Zemynaea gen. nov. using orthogonal and non-orthogonal genome-based approaches.</title>
        <authorList>
            <person name="Bowman J.P."/>
        </authorList>
    </citation>
    <scope>NUCLEOTIDE SEQUENCE [LARGE SCALE GENOMIC DNA]</scope>
    <source>
        <strain evidence="7 8">JCM 31606</strain>
    </source>
</reference>
<feature type="transmembrane region" description="Helical" evidence="5">
    <location>
        <begin position="208"/>
        <end position="231"/>
    </location>
</feature>
<dbReference type="PANTHER" id="PTHR37422">
    <property type="entry name" value="TEICHURONIC ACID BIOSYNTHESIS PROTEIN TUAE"/>
    <property type="match status" value="1"/>
</dbReference>
<dbReference type="EMBL" id="JANUGU010000004">
    <property type="protein sequence ID" value="MCS0659038.1"/>
    <property type="molecule type" value="Genomic_DNA"/>
</dbReference>
<dbReference type="Proteomes" id="UP001204621">
    <property type="component" value="Unassembled WGS sequence"/>
</dbReference>
<feature type="transmembrane region" description="Helical" evidence="5">
    <location>
        <begin position="169"/>
        <end position="188"/>
    </location>
</feature>
<keyword evidence="8" id="KW-1185">Reference proteome</keyword>
<evidence type="ECO:0000256" key="2">
    <source>
        <dbReference type="ARBA" id="ARBA00022692"/>
    </source>
</evidence>
<feature type="transmembrane region" description="Helical" evidence="5">
    <location>
        <begin position="238"/>
        <end position="258"/>
    </location>
</feature>
<dbReference type="InterPro" id="IPR051533">
    <property type="entry name" value="WaaL-like"/>
</dbReference>
<dbReference type="GO" id="GO:0016874">
    <property type="term" value="F:ligase activity"/>
    <property type="evidence" value="ECO:0007669"/>
    <property type="project" value="UniProtKB-KW"/>
</dbReference>
<evidence type="ECO:0000313" key="8">
    <source>
        <dbReference type="Proteomes" id="UP001204621"/>
    </source>
</evidence>